<dbReference type="PRINTS" id="PR00385">
    <property type="entry name" value="P450"/>
</dbReference>
<dbReference type="GO" id="GO:0005506">
    <property type="term" value="F:iron ion binding"/>
    <property type="evidence" value="ECO:0007669"/>
    <property type="project" value="InterPro"/>
</dbReference>
<dbReference type="InterPro" id="IPR001128">
    <property type="entry name" value="Cyt_P450"/>
</dbReference>
<keyword evidence="4 7" id="KW-0560">Oxidoreductase</keyword>
<keyword evidence="2 6" id="KW-0349">Heme</keyword>
<dbReference type="OrthoDB" id="2789670at2759"/>
<dbReference type="InterPro" id="IPR036396">
    <property type="entry name" value="Cyt_P450_sf"/>
</dbReference>
<sequence length="228" mass="25695">MKCMRESKQSYDDFLQSLLERLIQSDGTTDPSLSEESLTMNEVKGIMLEIIAAAIHTTALTAEWGIAELLKHPRCVTRLQQEMEEVLGDKKGQLIVEADIAKLSYLQCVIKELARLHPLIPLLLARMSSQECEMGGYTIRANTIAFVNVWAIGRDENVWEHALEFRPERFESTKDIDVKGHHYELLPFGSGRRICAGLPLAMSMVSLTLANLVHCFDLELPQGRLLSQ</sequence>
<dbReference type="EMBL" id="CM035434">
    <property type="protein sequence ID" value="KAH7291201.1"/>
    <property type="molecule type" value="Genomic_DNA"/>
</dbReference>
<evidence type="ECO:0000313" key="9">
    <source>
        <dbReference type="Proteomes" id="UP000825935"/>
    </source>
</evidence>
<dbReference type="Proteomes" id="UP000825935">
    <property type="component" value="Chromosome 29"/>
</dbReference>
<evidence type="ECO:0000256" key="1">
    <source>
        <dbReference type="ARBA" id="ARBA00010617"/>
    </source>
</evidence>
<keyword evidence="9" id="KW-1185">Reference proteome</keyword>
<dbReference type="PROSITE" id="PS00086">
    <property type="entry name" value="CYTOCHROME_P450"/>
    <property type="match status" value="1"/>
</dbReference>
<dbReference type="PANTHER" id="PTHR47944:SF4">
    <property type="entry name" value="OS09G0441700 PROTEIN"/>
    <property type="match status" value="1"/>
</dbReference>
<accession>A0A8T2R621</accession>
<dbReference type="PANTHER" id="PTHR47944">
    <property type="entry name" value="CYTOCHROME P450 98A9"/>
    <property type="match status" value="1"/>
</dbReference>
<dbReference type="Pfam" id="PF00067">
    <property type="entry name" value="p450"/>
    <property type="match status" value="1"/>
</dbReference>
<keyword evidence="5 6" id="KW-0408">Iron</keyword>
<keyword evidence="3 6" id="KW-0479">Metal-binding</keyword>
<evidence type="ECO:0000256" key="2">
    <source>
        <dbReference type="ARBA" id="ARBA00022617"/>
    </source>
</evidence>
<feature type="binding site" description="axial binding residue" evidence="6">
    <location>
        <position position="195"/>
    </location>
    <ligand>
        <name>heme</name>
        <dbReference type="ChEBI" id="CHEBI:30413"/>
    </ligand>
    <ligandPart>
        <name>Fe</name>
        <dbReference type="ChEBI" id="CHEBI:18248"/>
    </ligandPart>
</feature>
<dbReference type="SUPFAM" id="SSF48264">
    <property type="entry name" value="Cytochrome P450"/>
    <property type="match status" value="1"/>
</dbReference>
<comment type="cofactor">
    <cofactor evidence="6">
        <name>heme</name>
        <dbReference type="ChEBI" id="CHEBI:30413"/>
    </cofactor>
</comment>
<dbReference type="GO" id="GO:0044550">
    <property type="term" value="P:secondary metabolite biosynthetic process"/>
    <property type="evidence" value="ECO:0007669"/>
    <property type="project" value="UniProtKB-ARBA"/>
</dbReference>
<dbReference type="GO" id="GO:0020037">
    <property type="term" value="F:heme binding"/>
    <property type="evidence" value="ECO:0007669"/>
    <property type="project" value="InterPro"/>
</dbReference>
<dbReference type="InterPro" id="IPR002401">
    <property type="entry name" value="Cyt_P450_E_grp-I"/>
</dbReference>
<dbReference type="OMA" id="YTIRANT"/>
<evidence type="ECO:0000256" key="7">
    <source>
        <dbReference type="RuleBase" id="RU000461"/>
    </source>
</evidence>
<gene>
    <name evidence="8" type="ORF">KP509_29G006200</name>
</gene>
<dbReference type="AlphaFoldDB" id="A0A8T2R621"/>
<organism evidence="8 9">
    <name type="scientific">Ceratopteris richardii</name>
    <name type="common">Triangle waterfern</name>
    <dbReference type="NCBI Taxonomy" id="49495"/>
    <lineage>
        <taxon>Eukaryota</taxon>
        <taxon>Viridiplantae</taxon>
        <taxon>Streptophyta</taxon>
        <taxon>Embryophyta</taxon>
        <taxon>Tracheophyta</taxon>
        <taxon>Polypodiopsida</taxon>
        <taxon>Polypodiidae</taxon>
        <taxon>Polypodiales</taxon>
        <taxon>Pteridineae</taxon>
        <taxon>Pteridaceae</taxon>
        <taxon>Parkerioideae</taxon>
        <taxon>Ceratopteris</taxon>
    </lineage>
</organism>
<name>A0A8T2R621_CERRI</name>
<evidence type="ECO:0000256" key="6">
    <source>
        <dbReference type="PIRSR" id="PIRSR602401-1"/>
    </source>
</evidence>
<dbReference type="InterPro" id="IPR017972">
    <property type="entry name" value="Cyt_P450_CS"/>
</dbReference>
<evidence type="ECO:0000313" key="8">
    <source>
        <dbReference type="EMBL" id="KAH7291201.1"/>
    </source>
</evidence>
<proteinExistence type="inferred from homology"/>
<evidence type="ECO:0000256" key="3">
    <source>
        <dbReference type="ARBA" id="ARBA00022723"/>
    </source>
</evidence>
<evidence type="ECO:0008006" key="10">
    <source>
        <dbReference type="Google" id="ProtNLM"/>
    </source>
</evidence>
<dbReference type="PRINTS" id="PR00463">
    <property type="entry name" value="EP450I"/>
</dbReference>
<evidence type="ECO:0000256" key="4">
    <source>
        <dbReference type="ARBA" id="ARBA00023002"/>
    </source>
</evidence>
<dbReference type="Gene3D" id="1.10.630.10">
    <property type="entry name" value="Cytochrome P450"/>
    <property type="match status" value="1"/>
</dbReference>
<protein>
    <recommendedName>
        <fullName evidence="10">Cytochrome P450</fullName>
    </recommendedName>
</protein>
<reference evidence="8" key="1">
    <citation type="submission" date="2021-08" db="EMBL/GenBank/DDBJ databases">
        <title>WGS assembly of Ceratopteris richardii.</title>
        <authorList>
            <person name="Marchant D.B."/>
            <person name="Chen G."/>
            <person name="Jenkins J."/>
            <person name="Shu S."/>
            <person name="Leebens-Mack J."/>
            <person name="Grimwood J."/>
            <person name="Schmutz J."/>
            <person name="Soltis P."/>
            <person name="Soltis D."/>
            <person name="Chen Z.-H."/>
        </authorList>
    </citation>
    <scope>NUCLEOTIDE SEQUENCE</scope>
    <source>
        <strain evidence="8">Whitten #5841</strain>
        <tissue evidence="8">Leaf</tissue>
    </source>
</reference>
<dbReference type="GO" id="GO:0016705">
    <property type="term" value="F:oxidoreductase activity, acting on paired donors, with incorporation or reduction of molecular oxygen"/>
    <property type="evidence" value="ECO:0007669"/>
    <property type="project" value="InterPro"/>
</dbReference>
<comment type="similarity">
    <text evidence="1 7">Belongs to the cytochrome P450 family.</text>
</comment>
<comment type="caution">
    <text evidence="8">The sequence shown here is derived from an EMBL/GenBank/DDBJ whole genome shotgun (WGS) entry which is preliminary data.</text>
</comment>
<dbReference type="GO" id="GO:0004497">
    <property type="term" value="F:monooxygenase activity"/>
    <property type="evidence" value="ECO:0007669"/>
    <property type="project" value="UniProtKB-KW"/>
</dbReference>
<keyword evidence="7" id="KW-0503">Monooxygenase</keyword>
<evidence type="ECO:0000256" key="5">
    <source>
        <dbReference type="ARBA" id="ARBA00023004"/>
    </source>
</evidence>